<dbReference type="Pfam" id="PF00486">
    <property type="entry name" value="Trans_reg_C"/>
    <property type="match status" value="1"/>
</dbReference>
<evidence type="ECO:0000256" key="7">
    <source>
        <dbReference type="ARBA" id="ARBA00024867"/>
    </source>
</evidence>
<dbReference type="GO" id="GO:0000976">
    <property type="term" value="F:transcription cis-regulatory region binding"/>
    <property type="evidence" value="ECO:0007669"/>
    <property type="project" value="TreeGrafter"/>
</dbReference>
<evidence type="ECO:0000256" key="6">
    <source>
        <dbReference type="ARBA" id="ARBA00023163"/>
    </source>
</evidence>
<organism evidence="12 13">
    <name type="scientific">Acidaminobacter hydrogenoformans DSM 2784</name>
    <dbReference type="NCBI Taxonomy" id="1120920"/>
    <lineage>
        <taxon>Bacteria</taxon>
        <taxon>Bacillati</taxon>
        <taxon>Bacillota</taxon>
        <taxon>Clostridia</taxon>
        <taxon>Peptostreptococcales</taxon>
        <taxon>Acidaminobacteraceae</taxon>
        <taxon>Acidaminobacter</taxon>
    </lineage>
</organism>
<evidence type="ECO:0000256" key="4">
    <source>
        <dbReference type="ARBA" id="ARBA00023015"/>
    </source>
</evidence>
<dbReference type="InterPro" id="IPR001867">
    <property type="entry name" value="OmpR/PhoB-type_DNA-bd"/>
</dbReference>
<dbReference type="SUPFAM" id="SSF52172">
    <property type="entry name" value="CheY-like"/>
    <property type="match status" value="1"/>
</dbReference>
<dbReference type="STRING" id="1120920.SAMN03080599_02599"/>
<dbReference type="GO" id="GO:0005829">
    <property type="term" value="C:cytosol"/>
    <property type="evidence" value="ECO:0007669"/>
    <property type="project" value="TreeGrafter"/>
</dbReference>
<evidence type="ECO:0000256" key="8">
    <source>
        <dbReference type="PROSITE-ProRule" id="PRU00169"/>
    </source>
</evidence>
<dbReference type="CDD" id="cd17574">
    <property type="entry name" value="REC_OmpR"/>
    <property type="match status" value="1"/>
</dbReference>
<feature type="domain" description="OmpR/PhoB-type" evidence="11">
    <location>
        <begin position="128"/>
        <end position="226"/>
    </location>
</feature>
<dbReference type="InterPro" id="IPR036388">
    <property type="entry name" value="WH-like_DNA-bd_sf"/>
</dbReference>
<evidence type="ECO:0000256" key="3">
    <source>
        <dbReference type="ARBA" id="ARBA00023012"/>
    </source>
</evidence>
<proteinExistence type="predicted"/>
<dbReference type="PROSITE" id="PS51755">
    <property type="entry name" value="OMPR_PHOB"/>
    <property type="match status" value="1"/>
</dbReference>
<dbReference type="PANTHER" id="PTHR48111">
    <property type="entry name" value="REGULATOR OF RPOS"/>
    <property type="match status" value="1"/>
</dbReference>
<gene>
    <name evidence="12" type="ORF">SAMN03080599_02599</name>
</gene>
<dbReference type="FunFam" id="1.10.10.10:FF:000018">
    <property type="entry name" value="DNA-binding response regulator ResD"/>
    <property type="match status" value="1"/>
</dbReference>
<evidence type="ECO:0000259" key="11">
    <source>
        <dbReference type="PROSITE" id="PS51755"/>
    </source>
</evidence>
<dbReference type="OrthoDB" id="1898250at2"/>
<dbReference type="AlphaFoldDB" id="A0A1G5S3Z2"/>
<keyword evidence="3" id="KW-0902">Two-component regulatory system</keyword>
<dbReference type="Gene3D" id="1.10.10.10">
    <property type="entry name" value="Winged helix-like DNA-binding domain superfamily/Winged helix DNA-binding domain"/>
    <property type="match status" value="1"/>
</dbReference>
<protein>
    <recommendedName>
        <fullName evidence="1">Stage 0 sporulation protein A homolog</fullName>
    </recommendedName>
</protein>
<evidence type="ECO:0000256" key="1">
    <source>
        <dbReference type="ARBA" id="ARBA00018672"/>
    </source>
</evidence>
<dbReference type="Gene3D" id="6.10.250.690">
    <property type="match status" value="1"/>
</dbReference>
<feature type="domain" description="Response regulatory" evidence="10">
    <location>
        <begin position="3"/>
        <end position="115"/>
    </location>
</feature>
<dbReference type="GO" id="GO:0006355">
    <property type="term" value="P:regulation of DNA-templated transcription"/>
    <property type="evidence" value="ECO:0007669"/>
    <property type="project" value="InterPro"/>
</dbReference>
<evidence type="ECO:0000259" key="10">
    <source>
        <dbReference type="PROSITE" id="PS50110"/>
    </source>
</evidence>
<comment type="function">
    <text evidence="7">May play the central regulatory role in sporulation. It may be an element of the effector pathway responsible for the activation of sporulation genes in response to nutritional stress. Spo0A may act in concert with spo0H (a sigma factor) to control the expression of some genes that are critical to the sporulation process.</text>
</comment>
<name>A0A1G5S3Z2_9FIRM</name>
<keyword evidence="13" id="KW-1185">Reference proteome</keyword>
<dbReference type="InterPro" id="IPR039420">
    <property type="entry name" value="WalR-like"/>
</dbReference>
<dbReference type="GO" id="GO:0032993">
    <property type="term" value="C:protein-DNA complex"/>
    <property type="evidence" value="ECO:0007669"/>
    <property type="project" value="TreeGrafter"/>
</dbReference>
<feature type="modified residue" description="4-aspartylphosphate" evidence="8">
    <location>
        <position position="51"/>
    </location>
</feature>
<dbReference type="InterPro" id="IPR011006">
    <property type="entry name" value="CheY-like_superfamily"/>
</dbReference>
<dbReference type="GO" id="GO:0000156">
    <property type="term" value="F:phosphorelay response regulator activity"/>
    <property type="evidence" value="ECO:0007669"/>
    <property type="project" value="TreeGrafter"/>
</dbReference>
<dbReference type="PROSITE" id="PS50110">
    <property type="entry name" value="RESPONSE_REGULATORY"/>
    <property type="match status" value="1"/>
</dbReference>
<dbReference type="EMBL" id="FMWL01000016">
    <property type="protein sequence ID" value="SCZ81084.1"/>
    <property type="molecule type" value="Genomic_DNA"/>
</dbReference>
<accession>A0A1G5S3Z2</accession>
<evidence type="ECO:0000313" key="12">
    <source>
        <dbReference type="EMBL" id="SCZ81084.1"/>
    </source>
</evidence>
<dbReference type="CDD" id="cd00383">
    <property type="entry name" value="trans_reg_C"/>
    <property type="match status" value="1"/>
</dbReference>
<dbReference type="Pfam" id="PF00072">
    <property type="entry name" value="Response_reg"/>
    <property type="match status" value="1"/>
</dbReference>
<dbReference type="Proteomes" id="UP000199208">
    <property type="component" value="Unassembled WGS sequence"/>
</dbReference>
<dbReference type="SMART" id="SM00448">
    <property type="entry name" value="REC"/>
    <property type="match status" value="1"/>
</dbReference>
<dbReference type="RefSeq" id="WP_092592193.1">
    <property type="nucleotide sequence ID" value="NZ_FMWL01000016.1"/>
</dbReference>
<dbReference type="Gene3D" id="3.40.50.2300">
    <property type="match status" value="1"/>
</dbReference>
<evidence type="ECO:0000256" key="5">
    <source>
        <dbReference type="ARBA" id="ARBA00023125"/>
    </source>
</evidence>
<sequence length="229" mass="26189">MVKIMVVDDEIEIADMIEDFLRLENIEVIKASSGEMALELLNDEVKLLVLDINMNGMSGIELCKRIRKVSFKPIIFLTCNNSQNDMLLGLGVGADDYITKPFNPVELVARIKANIRRTSDYNQGSIKDEIITFGDIAIYKKGYKVYKNNADVNLTSKEFNLLLFMIENAYIVLSRDQILNNVWGDAFYDENLVNTTIKRLRKKIEDNPDKPEYIKTIWGAGYVFEGTVR</sequence>
<keyword evidence="4" id="KW-0805">Transcription regulation</keyword>
<evidence type="ECO:0000256" key="2">
    <source>
        <dbReference type="ARBA" id="ARBA00022553"/>
    </source>
</evidence>
<evidence type="ECO:0000313" key="13">
    <source>
        <dbReference type="Proteomes" id="UP000199208"/>
    </source>
</evidence>
<evidence type="ECO:0000256" key="9">
    <source>
        <dbReference type="PROSITE-ProRule" id="PRU01091"/>
    </source>
</evidence>
<keyword evidence="5 9" id="KW-0238">DNA-binding</keyword>
<dbReference type="InterPro" id="IPR001789">
    <property type="entry name" value="Sig_transdc_resp-reg_receiver"/>
</dbReference>
<dbReference type="SUPFAM" id="SSF46894">
    <property type="entry name" value="C-terminal effector domain of the bipartite response regulators"/>
    <property type="match status" value="1"/>
</dbReference>
<dbReference type="PANTHER" id="PTHR48111:SF40">
    <property type="entry name" value="PHOSPHATE REGULON TRANSCRIPTIONAL REGULATORY PROTEIN PHOB"/>
    <property type="match status" value="1"/>
</dbReference>
<feature type="DNA-binding region" description="OmpR/PhoB-type" evidence="9">
    <location>
        <begin position="128"/>
        <end position="226"/>
    </location>
</feature>
<keyword evidence="6" id="KW-0804">Transcription</keyword>
<dbReference type="SMART" id="SM00862">
    <property type="entry name" value="Trans_reg_C"/>
    <property type="match status" value="1"/>
</dbReference>
<dbReference type="InterPro" id="IPR016032">
    <property type="entry name" value="Sig_transdc_resp-reg_C-effctor"/>
</dbReference>
<reference evidence="12 13" key="1">
    <citation type="submission" date="2016-10" db="EMBL/GenBank/DDBJ databases">
        <authorList>
            <person name="de Groot N.N."/>
        </authorList>
    </citation>
    <scope>NUCLEOTIDE SEQUENCE [LARGE SCALE GENOMIC DNA]</scope>
    <source>
        <strain evidence="12 13">DSM 2784</strain>
    </source>
</reference>
<keyword evidence="2 8" id="KW-0597">Phosphoprotein</keyword>